<keyword evidence="10" id="KW-1185">Reference proteome</keyword>
<dbReference type="GO" id="GO:0005975">
    <property type="term" value="P:carbohydrate metabolic process"/>
    <property type="evidence" value="ECO:0007669"/>
    <property type="project" value="InterPro"/>
</dbReference>
<organism evidence="9 10">
    <name type="scientific">Oscillibacter hominis</name>
    <dbReference type="NCBI Taxonomy" id="2763056"/>
    <lineage>
        <taxon>Bacteria</taxon>
        <taxon>Bacillati</taxon>
        <taxon>Bacillota</taxon>
        <taxon>Clostridia</taxon>
        <taxon>Eubacteriales</taxon>
        <taxon>Oscillospiraceae</taxon>
        <taxon>Oscillibacter</taxon>
    </lineage>
</organism>
<evidence type="ECO:0000256" key="7">
    <source>
        <dbReference type="SAM" id="SignalP"/>
    </source>
</evidence>
<dbReference type="SUPFAM" id="SSF51445">
    <property type="entry name" value="(Trans)glycosidases"/>
    <property type="match status" value="1"/>
</dbReference>
<accession>A0A7G9B3Q9</accession>
<dbReference type="InterPro" id="IPR017853">
    <property type="entry name" value="GH"/>
</dbReference>
<evidence type="ECO:0000313" key="10">
    <source>
        <dbReference type="Proteomes" id="UP000515960"/>
    </source>
</evidence>
<dbReference type="EC" id="3.2.1.52" evidence="3"/>
<feature type="signal peptide" evidence="7">
    <location>
        <begin position="1"/>
        <end position="26"/>
    </location>
</feature>
<dbReference type="GO" id="GO:0009254">
    <property type="term" value="P:peptidoglycan turnover"/>
    <property type="evidence" value="ECO:0007669"/>
    <property type="project" value="TreeGrafter"/>
</dbReference>
<keyword evidence="5" id="KW-0326">Glycosidase</keyword>
<dbReference type="InterPro" id="IPR001764">
    <property type="entry name" value="Glyco_hydro_3_N"/>
</dbReference>
<keyword evidence="4" id="KW-0378">Hydrolase</keyword>
<feature type="region of interest" description="Disordered" evidence="6">
    <location>
        <begin position="26"/>
        <end position="47"/>
    </location>
</feature>
<dbReference type="PANTHER" id="PTHR30480">
    <property type="entry name" value="BETA-HEXOSAMINIDASE-RELATED"/>
    <property type="match status" value="1"/>
</dbReference>
<feature type="domain" description="Glycoside hydrolase family 3 N-terminal" evidence="8">
    <location>
        <begin position="63"/>
        <end position="375"/>
    </location>
</feature>
<evidence type="ECO:0000259" key="8">
    <source>
        <dbReference type="Pfam" id="PF00933"/>
    </source>
</evidence>
<dbReference type="InterPro" id="IPR050226">
    <property type="entry name" value="NagZ_Beta-hexosaminidase"/>
</dbReference>
<dbReference type="Pfam" id="PF00933">
    <property type="entry name" value="Glyco_hydro_3"/>
    <property type="match status" value="1"/>
</dbReference>
<evidence type="ECO:0000256" key="6">
    <source>
        <dbReference type="SAM" id="MobiDB-lite"/>
    </source>
</evidence>
<dbReference type="RefSeq" id="WP_187332791.1">
    <property type="nucleotide sequence ID" value="NZ_CP060490.1"/>
</dbReference>
<feature type="chain" id="PRO_5039455414" description="beta-N-acetylhexosaminidase" evidence="7">
    <location>
        <begin position="27"/>
        <end position="386"/>
    </location>
</feature>
<reference evidence="9 10" key="1">
    <citation type="submission" date="2020-08" db="EMBL/GenBank/DDBJ databases">
        <authorList>
            <person name="Liu C."/>
            <person name="Sun Q."/>
        </authorList>
    </citation>
    <scope>NUCLEOTIDE SEQUENCE [LARGE SCALE GENOMIC DNA]</scope>
    <source>
        <strain evidence="9 10">NSJ-62</strain>
    </source>
</reference>
<evidence type="ECO:0000256" key="3">
    <source>
        <dbReference type="ARBA" id="ARBA00012663"/>
    </source>
</evidence>
<dbReference type="PANTHER" id="PTHR30480:SF13">
    <property type="entry name" value="BETA-HEXOSAMINIDASE"/>
    <property type="match status" value="1"/>
</dbReference>
<dbReference type="InterPro" id="IPR036962">
    <property type="entry name" value="Glyco_hydro_3_N_sf"/>
</dbReference>
<dbReference type="GO" id="GO:0004563">
    <property type="term" value="F:beta-N-acetylhexosaminidase activity"/>
    <property type="evidence" value="ECO:0007669"/>
    <property type="project" value="UniProtKB-EC"/>
</dbReference>
<sequence>MKRLFCAALSALLLITCAGCGGSVSSAPPQSSASHSEEPPPPPPPTAEELEAQQLEELLSSMTLEEQVGQLFFVRCPAEDAVADVSAYHLGGYLLFGRDFQDKTANDVIQAIAAYQDAAAIPLLIGVDEEGGTVVRVSSNPHLRPSKFPSPQKLYASGGMEAVTAGTREKDLLLSALGINVNFSPVADVSLTPGDFIHDRSFGQDASATADYVAAVVSQMRSDGMGCVLKHFPGYGNNADTHTGIAVDQRPLEAFRSADFLPFSSGFDAGAGAVLVCHNIVTCLDDTLPASLSPAAHQALRDLGFTGVAMTDDLAMDAVAAYSPGGAVAVMALQAGNDMVVTTDYRTQIPKVIEAVEQGELGRSAVEDACRRVLRWKCSLGLLNFT</sequence>
<keyword evidence="7" id="KW-0732">Signal</keyword>
<dbReference type="Gene3D" id="3.20.20.300">
    <property type="entry name" value="Glycoside hydrolase, family 3, N-terminal domain"/>
    <property type="match status" value="1"/>
</dbReference>
<dbReference type="EMBL" id="CP060490">
    <property type="protein sequence ID" value="QNL44190.1"/>
    <property type="molecule type" value="Genomic_DNA"/>
</dbReference>
<evidence type="ECO:0000313" key="9">
    <source>
        <dbReference type="EMBL" id="QNL44190.1"/>
    </source>
</evidence>
<comment type="catalytic activity">
    <reaction evidence="1">
        <text>Hydrolysis of terminal non-reducing N-acetyl-D-hexosamine residues in N-acetyl-beta-D-hexosaminides.</text>
        <dbReference type="EC" id="3.2.1.52"/>
    </reaction>
</comment>
<dbReference type="KEGG" id="ohi:H8790_12235"/>
<evidence type="ECO:0000256" key="4">
    <source>
        <dbReference type="ARBA" id="ARBA00022801"/>
    </source>
</evidence>
<gene>
    <name evidence="9" type="ORF">H8790_12235</name>
</gene>
<evidence type="ECO:0000256" key="1">
    <source>
        <dbReference type="ARBA" id="ARBA00001231"/>
    </source>
</evidence>
<proteinExistence type="inferred from homology"/>
<protein>
    <recommendedName>
        <fullName evidence="3">beta-N-acetylhexosaminidase</fullName>
        <ecNumber evidence="3">3.2.1.52</ecNumber>
    </recommendedName>
</protein>
<evidence type="ECO:0000256" key="2">
    <source>
        <dbReference type="ARBA" id="ARBA00005336"/>
    </source>
</evidence>
<dbReference type="AlphaFoldDB" id="A0A7G9B3Q9"/>
<dbReference type="Proteomes" id="UP000515960">
    <property type="component" value="Chromosome"/>
</dbReference>
<comment type="similarity">
    <text evidence="2">Belongs to the glycosyl hydrolase 3 family.</text>
</comment>
<name>A0A7G9B3Q9_9FIRM</name>
<evidence type="ECO:0000256" key="5">
    <source>
        <dbReference type="ARBA" id="ARBA00023295"/>
    </source>
</evidence>